<evidence type="ECO:0000259" key="2">
    <source>
        <dbReference type="Pfam" id="PF09084"/>
    </source>
</evidence>
<accession>A0A829WFY7</accession>
<evidence type="ECO:0000313" key="3">
    <source>
        <dbReference type="EMBL" id="GEM15778.1"/>
    </source>
</evidence>
<sequence length="164" mass="17285">MNLRPSQGPTRRSFLKNTALCAATAFAARPFAKAAGTSPGETLRYQGWAGVVLFPELADDLGLLAPLKLQWVGNTTSGPQDLQATVTNNTDFAGAFNGSIMKMIGAGAPIRAVLAYAGSDARSCMGIFARGSSSIRTARDLIGKVIGVNTLRAQGECFVDQYLR</sequence>
<dbReference type="InterPro" id="IPR006311">
    <property type="entry name" value="TAT_signal"/>
</dbReference>
<comment type="caution">
    <text evidence="3">The sequence shown here is derived from an EMBL/GenBank/DDBJ whole genome shotgun (WGS) entry which is preliminary data.</text>
</comment>
<dbReference type="InterPro" id="IPR015168">
    <property type="entry name" value="SsuA/THI5"/>
</dbReference>
<reference evidence="3 4" key="1">
    <citation type="submission" date="2013-04" db="EMBL/GenBank/DDBJ databases">
        <title>Gluconobacter oxydans NBRC 3293 whole genome sequence.</title>
        <authorList>
            <person name="Matsutani M."/>
            <person name="Yakushi T."/>
            <person name="Matsushita K."/>
        </authorList>
    </citation>
    <scope>NUCLEOTIDE SEQUENCE [LARGE SCALE GENOMIC DNA]</scope>
    <source>
        <strain evidence="3 4">NBRC 3293</strain>
    </source>
</reference>
<dbReference type="PROSITE" id="PS51318">
    <property type="entry name" value="TAT"/>
    <property type="match status" value="1"/>
</dbReference>
<feature type="signal peptide" evidence="1">
    <location>
        <begin position="1"/>
        <end position="27"/>
    </location>
</feature>
<organism evidence="3 4">
    <name type="scientific">Gluconobacter oxydans NBRC 3293</name>
    <dbReference type="NCBI Taxonomy" id="1315969"/>
    <lineage>
        <taxon>Bacteria</taxon>
        <taxon>Pseudomonadati</taxon>
        <taxon>Pseudomonadota</taxon>
        <taxon>Alphaproteobacteria</taxon>
        <taxon>Acetobacterales</taxon>
        <taxon>Acetobacteraceae</taxon>
        <taxon>Gluconobacter</taxon>
    </lineage>
</organism>
<dbReference type="Proteomes" id="UP000484858">
    <property type="component" value="Unassembled WGS sequence"/>
</dbReference>
<evidence type="ECO:0000313" key="4">
    <source>
        <dbReference type="Proteomes" id="UP000484858"/>
    </source>
</evidence>
<proteinExistence type="predicted"/>
<dbReference type="EMBL" id="BARJ01000002">
    <property type="protein sequence ID" value="GEM15778.1"/>
    <property type="molecule type" value="Genomic_DNA"/>
</dbReference>
<keyword evidence="1" id="KW-0732">Signal</keyword>
<name>A0A829WFY7_GLUOY</name>
<gene>
    <name evidence="3" type="ORF">NBRC3293_0275</name>
</gene>
<evidence type="ECO:0000256" key="1">
    <source>
        <dbReference type="SAM" id="SignalP"/>
    </source>
</evidence>
<dbReference type="Pfam" id="PF09084">
    <property type="entry name" value="NMT1"/>
    <property type="match status" value="1"/>
</dbReference>
<protein>
    <recommendedName>
        <fullName evidence="2">SsuA/THI5-like domain-containing protein</fullName>
    </recommendedName>
</protein>
<feature type="chain" id="PRO_5032651948" description="SsuA/THI5-like domain-containing protein" evidence="1">
    <location>
        <begin position="28"/>
        <end position="164"/>
    </location>
</feature>
<dbReference type="Gene3D" id="3.40.190.10">
    <property type="entry name" value="Periplasmic binding protein-like II"/>
    <property type="match status" value="2"/>
</dbReference>
<dbReference type="AlphaFoldDB" id="A0A829WFY7"/>
<feature type="domain" description="SsuA/THI5-like" evidence="2">
    <location>
        <begin position="82"/>
        <end position="150"/>
    </location>
</feature>
<dbReference type="SUPFAM" id="SSF53850">
    <property type="entry name" value="Periplasmic binding protein-like II"/>
    <property type="match status" value="1"/>
</dbReference>